<proteinExistence type="predicted"/>
<dbReference type="OrthoDB" id="1191655at2759"/>
<accession>A0A7J0FKI5</accession>
<keyword evidence="2" id="KW-0812">Transmembrane</keyword>
<evidence type="ECO:0000313" key="3">
    <source>
        <dbReference type="EMBL" id="GFY99205.1"/>
    </source>
</evidence>
<dbReference type="AlphaFoldDB" id="A0A7J0FKI5"/>
<evidence type="ECO:0000256" key="1">
    <source>
        <dbReference type="SAM" id="MobiDB-lite"/>
    </source>
</evidence>
<evidence type="ECO:0000256" key="2">
    <source>
        <dbReference type="SAM" id="Phobius"/>
    </source>
</evidence>
<organism evidence="3 4">
    <name type="scientific">Actinidia rufa</name>
    <dbReference type="NCBI Taxonomy" id="165716"/>
    <lineage>
        <taxon>Eukaryota</taxon>
        <taxon>Viridiplantae</taxon>
        <taxon>Streptophyta</taxon>
        <taxon>Embryophyta</taxon>
        <taxon>Tracheophyta</taxon>
        <taxon>Spermatophyta</taxon>
        <taxon>Magnoliopsida</taxon>
        <taxon>eudicotyledons</taxon>
        <taxon>Gunneridae</taxon>
        <taxon>Pentapetalae</taxon>
        <taxon>asterids</taxon>
        <taxon>Ericales</taxon>
        <taxon>Actinidiaceae</taxon>
        <taxon>Actinidia</taxon>
    </lineage>
</organism>
<keyword evidence="2" id="KW-1133">Transmembrane helix</keyword>
<sequence length="138" mass="15644">MQRPTSSARASSDNRHQHVIDIMQQSQDKYSPRKKTEGFIRQSFSAIWSIPASKWIHLVPAIVFLCIFILIWWFSYPVNLKIKDGRIIATHKIELPQPLNETHFDLTILALATPPNGSIPQTLTPNNATEAQPVSSIE</sequence>
<dbReference type="PANTHER" id="PTHR34189:SF18">
    <property type="entry name" value="SERINE_THREONINE-KINASE RLCKVII PROTEIN"/>
    <property type="match status" value="1"/>
</dbReference>
<keyword evidence="4" id="KW-1185">Reference proteome</keyword>
<feature type="transmembrane region" description="Helical" evidence="2">
    <location>
        <begin position="55"/>
        <end position="76"/>
    </location>
</feature>
<gene>
    <name evidence="3" type="ORF">Acr_13g0006060</name>
</gene>
<dbReference type="Proteomes" id="UP000585474">
    <property type="component" value="Unassembled WGS sequence"/>
</dbReference>
<evidence type="ECO:0000313" key="4">
    <source>
        <dbReference type="Proteomes" id="UP000585474"/>
    </source>
</evidence>
<name>A0A7J0FKI5_9ERIC</name>
<dbReference type="EMBL" id="BJWL01000013">
    <property type="protein sequence ID" value="GFY99205.1"/>
    <property type="molecule type" value="Genomic_DNA"/>
</dbReference>
<keyword evidence="2" id="KW-0472">Membrane</keyword>
<comment type="caution">
    <text evidence="3">The sequence shown here is derived from an EMBL/GenBank/DDBJ whole genome shotgun (WGS) entry which is preliminary data.</text>
</comment>
<feature type="region of interest" description="Disordered" evidence="1">
    <location>
        <begin position="119"/>
        <end position="138"/>
    </location>
</feature>
<dbReference type="PANTHER" id="PTHR34189">
    <property type="entry name" value="TRANSMEMBRANE PROTEIN"/>
    <property type="match status" value="1"/>
</dbReference>
<reference evidence="3 4" key="1">
    <citation type="submission" date="2019-07" db="EMBL/GenBank/DDBJ databases">
        <title>De Novo Assembly of kiwifruit Actinidia rufa.</title>
        <authorList>
            <person name="Sugita-Konishi S."/>
            <person name="Sato K."/>
            <person name="Mori E."/>
            <person name="Abe Y."/>
            <person name="Kisaki G."/>
            <person name="Hamano K."/>
            <person name="Suezawa K."/>
            <person name="Otani M."/>
            <person name="Fukuda T."/>
            <person name="Manabe T."/>
            <person name="Gomi K."/>
            <person name="Tabuchi M."/>
            <person name="Akimitsu K."/>
            <person name="Kataoka I."/>
        </authorList>
    </citation>
    <scope>NUCLEOTIDE SEQUENCE [LARGE SCALE GENOMIC DNA]</scope>
    <source>
        <strain evidence="4">cv. Fuchu</strain>
    </source>
</reference>
<protein>
    <submittedName>
        <fullName evidence="3">Uncharacterized protein</fullName>
    </submittedName>
</protein>